<dbReference type="Gene3D" id="1.20.120.520">
    <property type="entry name" value="nmb1532 protein domain like"/>
    <property type="match status" value="1"/>
</dbReference>
<proteinExistence type="predicted"/>
<evidence type="ECO:0000259" key="2">
    <source>
        <dbReference type="Pfam" id="PF01814"/>
    </source>
</evidence>
<accession>A0A132MZI5</accession>
<dbReference type="EMBL" id="LAXD01000001">
    <property type="protein sequence ID" value="KWX03090.1"/>
    <property type="molecule type" value="Genomic_DNA"/>
</dbReference>
<dbReference type="AlphaFoldDB" id="A0A132MZI5"/>
<comment type="caution">
    <text evidence="3">The sequence shown here is derived from an EMBL/GenBank/DDBJ whole genome shotgun (WGS) entry which is preliminary data.</text>
</comment>
<sequence>MTRRPETLTSLLCAYHRDLGWLFGALGQIDHPEREERLVGKLVLEMLRHFMIEERYLHPIVTQAFRDGVTRVREERVERDHAEEAMRMLERVDLSDQRAEELLHALGQGFERHVEFQEEELFPALERTLSPNQLAALARAAAQTREPGASHSHPMAPGGKSDLLTPREGLVDRIHQALWQQWAAR</sequence>
<feature type="region of interest" description="Disordered" evidence="1">
    <location>
        <begin position="138"/>
        <end position="159"/>
    </location>
</feature>
<evidence type="ECO:0000256" key="1">
    <source>
        <dbReference type="SAM" id="MobiDB-lite"/>
    </source>
</evidence>
<dbReference type="OrthoDB" id="9793637at2"/>
<gene>
    <name evidence="3" type="ORF">LI90_4140</name>
</gene>
<evidence type="ECO:0000313" key="4">
    <source>
        <dbReference type="Proteomes" id="UP000070188"/>
    </source>
</evidence>
<organism evidence="3 4">
    <name type="scientific">Carbonactinospora thermoautotrophica</name>
    <dbReference type="NCBI Taxonomy" id="1469144"/>
    <lineage>
        <taxon>Bacteria</taxon>
        <taxon>Bacillati</taxon>
        <taxon>Actinomycetota</taxon>
        <taxon>Actinomycetes</taxon>
        <taxon>Kitasatosporales</taxon>
        <taxon>Carbonactinosporaceae</taxon>
        <taxon>Carbonactinospora</taxon>
    </lineage>
</organism>
<dbReference type="PANTHER" id="PTHR35585:SF1">
    <property type="entry name" value="HHE DOMAIN PROTEIN (AFU_ORTHOLOGUE AFUA_4G00730)"/>
    <property type="match status" value="1"/>
</dbReference>
<dbReference type="Proteomes" id="UP000070188">
    <property type="component" value="Unassembled WGS sequence"/>
</dbReference>
<feature type="domain" description="Hemerythrin-like" evidence="2">
    <location>
        <begin position="10"/>
        <end position="125"/>
    </location>
</feature>
<dbReference type="STRING" id="1469144.LI90_4140"/>
<reference evidence="4" key="1">
    <citation type="submission" date="2015-04" db="EMBL/GenBank/DDBJ databases">
        <title>Physiological reanalysis, assessment of diazotrophy, and genome sequences of multiple isolates of Streptomyces thermoautotrophicus.</title>
        <authorList>
            <person name="MacKellar D.C."/>
            <person name="Lieber L."/>
            <person name="Norman J."/>
            <person name="Bolger A."/>
            <person name="Tobin C."/>
            <person name="Murray J.W."/>
            <person name="Chang R."/>
            <person name="Ford T."/>
            <person name="Nguyen P.Q."/>
            <person name="Woodward J."/>
            <person name="Permingeat H."/>
            <person name="Joshi N.S."/>
            <person name="Silver P.A."/>
            <person name="Usadel B."/>
            <person name="Rutherford A.W."/>
            <person name="Friesen M."/>
            <person name="Prell J."/>
        </authorList>
    </citation>
    <scope>NUCLEOTIDE SEQUENCE [LARGE SCALE GENOMIC DNA]</scope>
    <source>
        <strain evidence="4">H1</strain>
    </source>
</reference>
<dbReference type="RefSeq" id="WP_066890487.1">
    <property type="nucleotide sequence ID" value="NZ_LAXD01000001.1"/>
</dbReference>
<dbReference type="PATRIC" id="fig|1469144.10.peg.4442"/>
<name>A0A132MZI5_9ACTN</name>
<dbReference type="InterPro" id="IPR012312">
    <property type="entry name" value="Hemerythrin-like"/>
</dbReference>
<evidence type="ECO:0000313" key="3">
    <source>
        <dbReference type="EMBL" id="KWX03090.1"/>
    </source>
</evidence>
<dbReference type="Pfam" id="PF01814">
    <property type="entry name" value="Hemerythrin"/>
    <property type="match status" value="1"/>
</dbReference>
<keyword evidence="4" id="KW-1185">Reference proteome</keyword>
<dbReference type="PANTHER" id="PTHR35585">
    <property type="entry name" value="HHE DOMAIN PROTEIN (AFU_ORTHOLOGUE AFUA_4G00730)"/>
    <property type="match status" value="1"/>
</dbReference>
<protein>
    <recommendedName>
        <fullName evidence="2">Hemerythrin-like domain-containing protein</fullName>
    </recommendedName>
</protein>